<evidence type="ECO:0000256" key="9">
    <source>
        <dbReference type="ARBA" id="ARBA00023136"/>
    </source>
</evidence>
<evidence type="ECO:0000313" key="15">
    <source>
        <dbReference type="EMBL" id="MDR7272380.1"/>
    </source>
</evidence>
<comment type="subcellular location">
    <subcellularLocation>
        <location evidence="1 11">Cell outer membrane</location>
        <topology evidence="1 11">Multi-pass membrane protein</topology>
    </subcellularLocation>
</comment>
<evidence type="ECO:0000256" key="12">
    <source>
        <dbReference type="RuleBase" id="RU003357"/>
    </source>
</evidence>
<dbReference type="PANTHER" id="PTHR32552">
    <property type="entry name" value="FERRICHROME IRON RECEPTOR-RELATED"/>
    <property type="match status" value="1"/>
</dbReference>
<keyword evidence="7" id="KW-0406">Ion transport</keyword>
<evidence type="ECO:0000256" key="1">
    <source>
        <dbReference type="ARBA" id="ARBA00004571"/>
    </source>
</evidence>
<dbReference type="PANTHER" id="PTHR32552:SF81">
    <property type="entry name" value="TONB-DEPENDENT OUTER MEMBRANE RECEPTOR"/>
    <property type="match status" value="1"/>
</dbReference>
<evidence type="ECO:0000256" key="10">
    <source>
        <dbReference type="ARBA" id="ARBA00023237"/>
    </source>
</evidence>
<feature type="domain" description="TonB-dependent receptor plug" evidence="14">
    <location>
        <begin position="41"/>
        <end position="146"/>
    </location>
</feature>
<proteinExistence type="inferred from homology"/>
<evidence type="ECO:0000256" key="4">
    <source>
        <dbReference type="ARBA" id="ARBA00022496"/>
    </source>
</evidence>
<keyword evidence="2 11" id="KW-0813">Transport</keyword>
<name>A0ABU1YU40_ROSSA</name>
<evidence type="ECO:0000256" key="7">
    <source>
        <dbReference type="ARBA" id="ARBA00023065"/>
    </source>
</evidence>
<dbReference type="SUPFAM" id="SSF56935">
    <property type="entry name" value="Porins"/>
    <property type="match status" value="1"/>
</dbReference>
<comment type="similarity">
    <text evidence="11 12">Belongs to the TonB-dependent receptor family.</text>
</comment>
<keyword evidence="4" id="KW-0410">Iron transport</keyword>
<dbReference type="EMBL" id="JAVDXU010000004">
    <property type="protein sequence ID" value="MDR7272380.1"/>
    <property type="molecule type" value="Genomic_DNA"/>
</dbReference>
<keyword evidence="16" id="KW-1185">Reference proteome</keyword>
<dbReference type="InterPro" id="IPR000531">
    <property type="entry name" value="Beta-barrel_TonB"/>
</dbReference>
<keyword evidence="9 11" id="KW-0472">Membrane</keyword>
<accession>A0ABU1YU40</accession>
<evidence type="ECO:0000256" key="3">
    <source>
        <dbReference type="ARBA" id="ARBA00022452"/>
    </source>
</evidence>
<dbReference type="Pfam" id="PF07715">
    <property type="entry name" value="Plug"/>
    <property type="match status" value="1"/>
</dbReference>
<evidence type="ECO:0000313" key="16">
    <source>
        <dbReference type="Proteomes" id="UP001180453"/>
    </source>
</evidence>
<keyword evidence="8 12" id="KW-0798">TonB box</keyword>
<evidence type="ECO:0000259" key="14">
    <source>
        <dbReference type="Pfam" id="PF07715"/>
    </source>
</evidence>
<evidence type="ECO:0000256" key="8">
    <source>
        <dbReference type="ARBA" id="ARBA00023077"/>
    </source>
</evidence>
<evidence type="ECO:0000256" key="5">
    <source>
        <dbReference type="ARBA" id="ARBA00022692"/>
    </source>
</evidence>
<evidence type="ECO:0000256" key="11">
    <source>
        <dbReference type="PROSITE-ProRule" id="PRU01360"/>
    </source>
</evidence>
<dbReference type="InterPro" id="IPR039426">
    <property type="entry name" value="TonB-dep_rcpt-like"/>
</dbReference>
<dbReference type="InterPro" id="IPR012910">
    <property type="entry name" value="Plug_dom"/>
</dbReference>
<keyword evidence="15" id="KW-0675">Receptor</keyword>
<dbReference type="InterPro" id="IPR036942">
    <property type="entry name" value="Beta-barrel_TonB_sf"/>
</dbReference>
<evidence type="ECO:0000259" key="13">
    <source>
        <dbReference type="Pfam" id="PF00593"/>
    </source>
</evidence>
<dbReference type="Proteomes" id="UP001180453">
    <property type="component" value="Unassembled WGS sequence"/>
</dbReference>
<dbReference type="Pfam" id="PF00593">
    <property type="entry name" value="TonB_dep_Rec_b-barrel"/>
    <property type="match status" value="1"/>
</dbReference>
<evidence type="ECO:0000256" key="2">
    <source>
        <dbReference type="ARBA" id="ARBA00022448"/>
    </source>
</evidence>
<dbReference type="RefSeq" id="WP_310271400.1">
    <property type="nucleotide sequence ID" value="NZ_JAVDXU010000004.1"/>
</dbReference>
<organism evidence="15 16">
    <name type="scientific">Roseateles saccharophilus</name>
    <name type="common">Pseudomonas saccharophila</name>
    <dbReference type="NCBI Taxonomy" id="304"/>
    <lineage>
        <taxon>Bacteria</taxon>
        <taxon>Pseudomonadati</taxon>
        <taxon>Pseudomonadota</taxon>
        <taxon>Betaproteobacteria</taxon>
        <taxon>Burkholderiales</taxon>
        <taxon>Sphaerotilaceae</taxon>
        <taxon>Roseateles</taxon>
    </lineage>
</organism>
<dbReference type="PROSITE" id="PS52016">
    <property type="entry name" value="TONB_DEPENDENT_REC_3"/>
    <property type="match status" value="1"/>
</dbReference>
<evidence type="ECO:0000256" key="6">
    <source>
        <dbReference type="ARBA" id="ARBA00023004"/>
    </source>
</evidence>
<sequence>MSLLAGAAFAQETAPATDKDNARNELPTVTVSATRVNSNLLKTPVAVTAITQEALSREGIHDVRGLSGSVPNLQISSGADSGIQINIRGVGSTNFTEIGDPAVGLHVGGLYSPRPQGALALMFDLEQVEVLRGPQGTLFGRNSTGGSVNIIPAKPEFGSTYGNVETDFGNYRKRQINLIQNIAVNDRFALRATVSKVKRDGWINQQQDFYDVNLPEHGFVADGIPDVDQRRNTLVSKSKYYYNRDEWAARIAGRLKLADNVEWLLAYEKFQNNGAGDVAMKDCDMAAGTAFACTGGKWDVKINVPGKTDMSIDTVRSNLVWNLSPSSSIEYGFAFANQKRTQQSDDDGGYHPIASQVTASLPVGPDGDWGTWPVSDMTSFTLGSTYKSSVHELQFKHHSDTLQLVTGLFWMHEKNAIDYAQEQLVTAPYGFPTSQFYHQPDRQIDAKAVFAQADWKFTPTWTATLGARYSFDKKTDKGGQVFGGWDGSPPAYYNGLFHPGTPGEPGFRAHNGRDLTEQMGPFAGTAAYAEWGPPAGNDNSQSWKKITYRLGLQKQLTPLDMVYTSLSTGYKAGGFGDKDDRCGGHDCVDGPAGPQYTFFPYKPETVTNFEIGYKGLMLNKRLSLSATLFFSRYKDMQVTGDNFASRIKRTEPCLEENPTCDIVTKWQTVNVGVVSIPGIELEVDYKPWSGARLGAFFSYINSKMKDYPSYSDTWNCGVRAEVGAPACPEPYNGPVRELAGRQILDITGHHLPLSPKYSFGINFAQSFMFGEGWELTPWVNLKWQDKMYFTMLNLDNAHISDGQKAFTKIDASLKLQAPKYWRAELYVLNATNKMTKNAVQDGGGFVRAYWNDPRTYGIRVGIDY</sequence>
<reference evidence="15 16" key="1">
    <citation type="submission" date="2023-07" db="EMBL/GenBank/DDBJ databases">
        <title>Sorghum-associated microbial communities from plants grown in Nebraska, USA.</title>
        <authorList>
            <person name="Schachtman D."/>
        </authorList>
    </citation>
    <scope>NUCLEOTIDE SEQUENCE [LARGE SCALE GENOMIC DNA]</scope>
    <source>
        <strain evidence="15 16">BE314</strain>
    </source>
</reference>
<dbReference type="Gene3D" id="2.40.170.20">
    <property type="entry name" value="TonB-dependent receptor, beta-barrel domain"/>
    <property type="match status" value="1"/>
</dbReference>
<keyword evidence="6" id="KW-0408">Iron</keyword>
<keyword evidence="10 11" id="KW-0998">Cell outer membrane</keyword>
<gene>
    <name evidence="15" type="ORF">J2X20_005054</name>
</gene>
<keyword evidence="3 11" id="KW-1134">Transmembrane beta strand</keyword>
<protein>
    <submittedName>
        <fullName evidence="15">Iron complex outermembrane receptor protein</fullName>
    </submittedName>
</protein>
<feature type="domain" description="TonB-dependent receptor-like beta-barrel" evidence="13">
    <location>
        <begin position="313"/>
        <end position="829"/>
    </location>
</feature>
<keyword evidence="5 11" id="KW-0812">Transmembrane</keyword>
<comment type="caution">
    <text evidence="15">The sequence shown here is derived from an EMBL/GenBank/DDBJ whole genome shotgun (WGS) entry which is preliminary data.</text>
</comment>